<evidence type="ECO:0000256" key="2">
    <source>
        <dbReference type="ARBA" id="ARBA00022803"/>
    </source>
</evidence>
<feature type="domain" description="RNA polymerase alpha subunit C-terminal" evidence="4">
    <location>
        <begin position="371"/>
        <end position="434"/>
    </location>
</feature>
<dbReference type="PROSITE" id="PS50005">
    <property type="entry name" value="TPR"/>
    <property type="match status" value="2"/>
</dbReference>
<dbReference type="InterPro" id="IPR019734">
    <property type="entry name" value="TPR_rpt"/>
</dbReference>
<name>A0A5C5Y5I5_9PLAN</name>
<dbReference type="PANTHER" id="PTHR45586">
    <property type="entry name" value="TPR REPEAT-CONTAINING PROTEIN PA4667"/>
    <property type="match status" value="1"/>
</dbReference>
<keyword evidence="5" id="KW-0808">Transferase</keyword>
<feature type="repeat" description="TPR" evidence="3">
    <location>
        <begin position="157"/>
        <end position="190"/>
    </location>
</feature>
<evidence type="ECO:0000313" key="5">
    <source>
        <dbReference type="EMBL" id="TWT70189.1"/>
    </source>
</evidence>
<evidence type="ECO:0000313" key="6">
    <source>
        <dbReference type="Proteomes" id="UP000317238"/>
    </source>
</evidence>
<reference evidence="5 6" key="1">
    <citation type="submission" date="2019-02" db="EMBL/GenBank/DDBJ databases">
        <title>Deep-cultivation of Planctomycetes and their phenomic and genomic characterization uncovers novel biology.</title>
        <authorList>
            <person name="Wiegand S."/>
            <person name="Jogler M."/>
            <person name="Boedeker C."/>
            <person name="Pinto D."/>
            <person name="Vollmers J."/>
            <person name="Rivas-Marin E."/>
            <person name="Kohn T."/>
            <person name="Peeters S.H."/>
            <person name="Heuer A."/>
            <person name="Rast P."/>
            <person name="Oberbeckmann S."/>
            <person name="Bunk B."/>
            <person name="Jeske O."/>
            <person name="Meyerdierks A."/>
            <person name="Storesund J.E."/>
            <person name="Kallscheuer N."/>
            <person name="Luecker S."/>
            <person name="Lage O.M."/>
            <person name="Pohl T."/>
            <person name="Merkel B.J."/>
            <person name="Hornburger P."/>
            <person name="Mueller R.-W."/>
            <person name="Bruemmer F."/>
            <person name="Labrenz M."/>
            <person name="Spormann A.M."/>
            <person name="Op Den Camp H."/>
            <person name="Overmann J."/>
            <person name="Amann R."/>
            <person name="Jetten M.S.M."/>
            <person name="Mascher T."/>
            <person name="Medema M.H."/>
            <person name="Devos D.P."/>
            <person name="Kaster A.-K."/>
            <person name="Ovreas L."/>
            <person name="Rohde M."/>
            <person name="Galperin M.Y."/>
            <person name="Jogler C."/>
        </authorList>
    </citation>
    <scope>NUCLEOTIDE SEQUENCE [LARGE SCALE GENOMIC DNA]</scope>
    <source>
        <strain evidence="5 6">Pan14r</strain>
    </source>
</reference>
<keyword evidence="5" id="KW-0240">DNA-directed RNA polymerase</keyword>
<sequence>MSDLEIEVLDLKELVLSNNSFGPSDVTSIRNAITENYGHFGELRDAVGEMEADTMLSPAGKTKMGVCQFLLGRFRDSLETLQSADGSAMALFYQARCQFELRHYDEAIATYEAAQKSGYNEDECKIRTAESHRYAGRIDQSLAILDDIFGPAEQTPEYMYQRAATVAAVGGRLEEAMTLYERAINTDPNHAGALFGLALENDRLGNDEESLALYERAAKAFPTGIGALINLGLIYEDRDQYDRAQSCYKRILDCYPEHPQASLYIKDASATGNQLYDEEAQRRNDKLAQILNMPVNNFELSVRSRNCLQKMGIDTIGDLTRTTEAELLSSKNFGETSLFEIREMLTSKGLSLGQFAHEKKSNDPPIDTSHMSPDEQALLERPISDLNLSVRARKCMARLQLNTIGELIRKTGDDMLECKNFGVTSLNEVREKLADLGLKMRGD</sequence>
<dbReference type="EC" id="2.7.7.6" evidence="5"/>
<accession>A0A5C5Y5I5</accession>
<dbReference type="InterPro" id="IPR051012">
    <property type="entry name" value="CellSynth/LPSAsmb/PSIAsmb"/>
</dbReference>
<protein>
    <submittedName>
        <fullName evidence="5">DNA-directed RNA polymerase subunit alpha</fullName>
        <ecNumber evidence="5">2.7.7.6</ecNumber>
    </submittedName>
</protein>
<feature type="repeat" description="TPR" evidence="3">
    <location>
        <begin position="225"/>
        <end position="258"/>
    </location>
</feature>
<dbReference type="Pfam" id="PF03118">
    <property type="entry name" value="RNA_pol_A_CTD"/>
    <property type="match status" value="2"/>
</dbReference>
<dbReference type="PANTHER" id="PTHR45586:SF1">
    <property type="entry name" value="LIPOPOLYSACCHARIDE ASSEMBLY PROTEIN B"/>
    <property type="match status" value="1"/>
</dbReference>
<dbReference type="GO" id="GO:0006351">
    <property type="term" value="P:DNA-templated transcription"/>
    <property type="evidence" value="ECO:0007669"/>
    <property type="project" value="InterPro"/>
</dbReference>
<proteinExistence type="predicted"/>
<dbReference type="AlphaFoldDB" id="A0A5C5Y5I5"/>
<dbReference type="SMART" id="SM00028">
    <property type="entry name" value="TPR"/>
    <property type="match status" value="4"/>
</dbReference>
<dbReference type="SUPFAM" id="SSF48452">
    <property type="entry name" value="TPR-like"/>
    <property type="match status" value="1"/>
</dbReference>
<dbReference type="GO" id="GO:0003677">
    <property type="term" value="F:DNA binding"/>
    <property type="evidence" value="ECO:0007669"/>
    <property type="project" value="InterPro"/>
</dbReference>
<evidence type="ECO:0000259" key="4">
    <source>
        <dbReference type="Pfam" id="PF03118"/>
    </source>
</evidence>
<dbReference type="Proteomes" id="UP000317238">
    <property type="component" value="Unassembled WGS sequence"/>
</dbReference>
<dbReference type="RefSeq" id="WP_145301124.1">
    <property type="nucleotide sequence ID" value="NZ_CP036319.1"/>
</dbReference>
<dbReference type="Pfam" id="PF13432">
    <property type="entry name" value="TPR_16"/>
    <property type="match status" value="2"/>
</dbReference>
<evidence type="ECO:0000256" key="1">
    <source>
        <dbReference type="ARBA" id="ARBA00022737"/>
    </source>
</evidence>
<dbReference type="OrthoDB" id="228958at2"/>
<dbReference type="Gene3D" id="1.25.40.10">
    <property type="entry name" value="Tetratricopeptide repeat domain"/>
    <property type="match status" value="1"/>
</dbReference>
<dbReference type="FunFam" id="1.10.150.20:FF:000098">
    <property type="entry name" value="RNA polymerase alpha subunit domain protein"/>
    <property type="match status" value="1"/>
</dbReference>
<keyword evidence="1" id="KW-0677">Repeat</keyword>
<dbReference type="Pfam" id="PF13176">
    <property type="entry name" value="TPR_7"/>
    <property type="match status" value="1"/>
</dbReference>
<evidence type="ECO:0000256" key="3">
    <source>
        <dbReference type="PROSITE-ProRule" id="PRU00339"/>
    </source>
</evidence>
<keyword evidence="5" id="KW-0548">Nucleotidyltransferase</keyword>
<dbReference type="GO" id="GO:0000428">
    <property type="term" value="C:DNA-directed RNA polymerase complex"/>
    <property type="evidence" value="ECO:0007669"/>
    <property type="project" value="UniProtKB-KW"/>
</dbReference>
<keyword evidence="6" id="KW-1185">Reference proteome</keyword>
<keyword evidence="5" id="KW-0804">Transcription</keyword>
<keyword evidence="2 3" id="KW-0802">TPR repeat</keyword>
<comment type="caution">
    <text evidence="5">The sequence shown here is derived from an EMBL/GenBank/DDBJ whole genome shotgun (WGS) entry which is preliminary data.</text>
</comment>
<dbReference type="SUPFAM" id="SSF47789">
    <property type="entry name" value="C-terminal domain of RNA polymerase alpha subunit"/>
    <property type="match status" value="2"/>
</dbReference>
<dbReference type="InterPro" id="IPR011990">
    <property type="entry name" value="TPR-like_helical_dom_sf"/>
</dbReference>
<gene>
    <name evidence="5" type="primary">rpoA_2</name>
    <name evidence="5" type="ORF">Pan14r_24900</name>
</gene>
<organism evidence="5 6">
    <name type="scientific">Crateriforma conspicua</name>
    <dbReference type="NCBI Taxonomy" id="2527996"/>
    <lineage>
        <taxon>Bacteria</taxon>
        <taxon>Pseudomonadati</taxon>
        <taxon>Planctomycetota</taxon>
        <taxon>Planctomycetia</taxon>
        <taxon>Planctomycetales</taxon>
        <taxon>Planctomycetaceae</taxon>
        <taxon>Crateriforma</taxon>
    </lineage>
</organism>
<dbReference type="InterPro" id="IPR011260">
    <property type="entry name" value="RNAP_asu_C"/>
</dbReference>
<dbReference type="GO" id="GO:0003899">
    <property type="term" value="F:DNA-directed RNA polymerase activity"/>
    <property type="evidence" value="ECO:0007669"/>
    <property type="project" value="UniProtKB-EC"/>
</dbReference>
<feature type="domain" description="RNA polymerase alpha subunit C-terminal" evidence="4">
    <location>
        <begin position="284"/>
        <end position="346"/>
    </location>
</feature>
<dbReference type="Gene3D" id="1.10.150.20">
    <property type="entry name" value="5' to 3' exonuclease, C-terminal subdomain"/>
    <property type="match status" value="2"/>
</dbReference>
<dbReference type="EMBL" id="SJPL01000001">
    <property type="protein sequence ID" value="TWT70189.1"/>
    <property type="molecule type" value="Genomic_DNA"/>
</dbReference>